<evidence type="ECO:0000259" key="10">
    <source>
        <dbReference type="PROSITE" id="PS50893"/>
    </source>
</evidence>
<dbReference type="SMART" id="SM00382">
    <property type="entry name" value="AAA"/>
    <property type="match status" value="1"/>
</dbReference>
<dbReference type="GO" id="GO:0015188">
    <property type="term" value="F:L-isoleucine transmembrane transporter activity"/>
    <property type="evidence" value="ECO:0007669"/>
    <property type="project" value="TreeGrafter"/>
</dbReference>
<keyword evidence="2" id="KW-0813">Transport</keyword>
<dbReference type="PANTHER" id="PTHR45772">
    <property type="entry name" value="CONSERVED COMPONENT OF ABC TRANSPORTER FOR NATURAL AMINO ACIDS-RELATED"/>
    <property type="match status" value="1"/>
</dbReference>
<dbReference type="GO" id="GO:1903805">
    <property type="term" value="P:L-valine import across plasma membrane"/>
    <property type="evidence" value="ECO:0007669"/>
    <property type="project" value="TreeGrafter"/>
</dbReference>
<feature type="transmembrane region" description="Helical" evidence="9">
    <location>
        <begin position="258"/>
        <end position="281"/>
    </location>
</feature>
<dbReference type="InterPro" id="IPR027417">
    <property type="entry name" value="P-loop_NTPase"/>
</dbReference>
<evidence type="ECO:0000256" key="1">
    <source>
        <dbReference type="ARBA" id="ARBA00004651"/>
    </source>
</evidence>
<dbReference type="PROSITE" id="PS50893">
    <property type="entry name" value="ABC_TRANSPORTER_2"/>
    <property type="match status" value="1"/>
</dbReference>
<dbReference type="Gene3D" id="3.40.50.300">
    <property type="entry name" value="P-loop containing nucleotide triphosphate hydrolases"/>
    <property type="match status" value="1"/>
</dbReference>
<accession>A0A537JU44</accession>
<feature type="transmembrane region" description="Helical" evidence="9">
    <location>
        <begin position="293"/>
        <end position="312"/>
    </location>
</feature>
<proteinExistence type="predicted"/>
<dbReference type="Pfam" id="PF02653">
    <property type="entry name" value="BPD_transp_2"/>
    <property type="match status" value="1"/>
</dbReference>
<evidence type="ECO:0000256" key="3">
    <source>
        <dbReference type="ARBA" id="ARBA00022475"/>
    </source>
</evidence>
<keyword evidence="5" id="KW-0547">Nucleotide-binding</keyword>
<dbReference type="AlphaFoldDB" id="A0A537JU44"/>
<dbReference type="PANTHER" id="PTHR45772:SF7">
    <property type="entry name" value="AMINO ACID ABC TRANSPORTER ATP-BINDING PROTEIN"/>
    <property type="match status" value="1"/>
</dbReference>
<evidence type="ECO:0000256" key="2">
    <source>
        <dbReference type="ARBA" id="ARBA00022448"/>
    </source>
</evidence>
<feature type="transmembrane region" description="Helical" evidence="9">
    <location>
        <begin position="127"/>
        <end position="143"/>
    </location>
</feature>
<dbReference type="GO" id="GO:0016887">
    <property type="term" value="F:ATP hydrolysis activity"/>
    <property type="evidence" value="ECO:0007669"/>
    <property type="project" value="InterPro"/>
</dbReference>
<dbReference type="InterPro" id="IPR001851">
    <property type="entry name" value="ABC_transp_permease"/>
</dbReference>
<dbReference type="Pfam" id="PF00005">
    <property type="entry name" value="ABC_tran"/>
    <property type="match status" value="1"/>
</dbReference>
<protein>
    <submittedName>
        <fullName evidence="11">Branched-chain amino acid ABC transporter ATP-binding protein/permease</fullName>
    </submittedName>
</protein>
<keyword evidence="3" id="KW-1003">Cell membrane</keyword>
<sequence length="655" mass="69215">MPVDSADPRPRAVILDPRATARTRVAVLAGLAVLAAIVPVALPSYWLTIATLALIYSILAMGLNLLMGYAGLDSLGQAAFFGLGSYGLAILLVRYGVAWWPAALAAIALGTAGAAVLGLIAVRLRGLYFLLVTLAMGQVLWGADYRWGTFTGGANGLELGGGRPSPWFYSDANFYYFTLGIFAAVAALVSLIIASPFGLTLRGIREREVRCQTLGYRTYVHKYVAFILAGIAAAVAGILNAAYNGIASPSDLSIDQSFTAMLMVILGGAGTVAGPVVGAVVMTALKYELSTLWVDYWPIILGVIYVLATVYVPNGIVTGVAGLLSRAGAPKRAVEREPASEGGPAVAGSVASLLRGAAASGGRETPAPLGTGGDLVHDGRSRPALRLAGVSKAFGDLPVLTDIDVSVGAGQRVGIIGLNGAGKTTLFHVISGLEPPTRGRVVLFGRDVTRESPSGRAALGLSRTFQVTLLYPRLTARENVEVALLGSTYRRYRLRLWRPLRTHGDLRARSRELLETFGLWPHANVEVRHLSYGHQRQLEIALAIAVDPALLLLDEPTAGLSQAEMAAMQRLLASLPSRLTVLVVEHHLEVIFQLVERVLVLHQGSIIMDGPPSAVRTDRQVQDLYFGALPAVQAAGQTGGGVQKADRSGEWNTGL</sequence>
<dbReference type="GO" id="GO:0015192">
    <property type="term" value="F:L-phenylalanine transmembrane transporter activity"/>
    <property type="evidence" value="ECO:0007669"/>
    <property type="project" value="TreeGrafter"/>
</dbReference>
<dbReference type="GO" id="GO:0042941">
    <property type="term" value="P:D-alanine transmembrane transport"/>
    <property type="evidence" value="ECO:0007669"/>
    <property type="project" value="TreeGrafter"/>
</dbReference>
<dbReference type="InterPro" id="IPR043428">
    <property type="entry name" value="LivM-like"/>
</dbReference>
<evidence type="ECO:0000256" key="9">
    <source>
        <dbReference type="SAM" id="Phobius"/>
    </source>
</evidence>
<keyword evidence="8 9" id="KW-0472">Membrane</keyword>
<dbReference type="GO" id="GO:1903806">
    <property type="term" value="P:L-isoleucine import across plasma membrane"/>
    <property type="evidence" value="ECO:0007669"/>
    <property type="project" value="TreeGrafter"/>
</dbReference>
<evidence type="ECO:0000256" key="8">
    <source>
        <dbReference type="ARBA" id="ARBA00023136"/>
    </source>
</evidence>
<evidence type="ECO:0000256" key="7">
    <source>
        <dbReference type="ARBA" id="ARBA00022989"/>
    </source>
</evidence>
<dbReference type="GO" id="GO:0005886">
    <property type="term" value="C:plasma membrane"/>
    <property type="evidence" value="ECO:0007669"/>
    <property type="project" value="UniProtKB-SubCell"/>
</dbReference>
<dbReference type="SUPFAM" id="SSF52540">
    <property type="entry name" value="P-loop containing nucleoside triphosphate hydrolases"/>
    <property type="match status" value="1"/>
</dbReference>
<keyword evidence="7 9" id="KW-1133">Transmembrane helix</keyword>
<dbReference type="GO" id="GO:0005304">
    <property type="term" value="F:L-valine transmembrane transporter activity"/>
    <property type="evidence" value="ECO:0007669"/>
    <property type="project" value="TreeGrafter"/>
</dbReference>
<evidence type="ECO:0000256" key="6">
    <source>
        <dbReference type="ARBA" id="ARBA00022840"/>
    </source>
</evidence>
<dbReference type="Proteomes" id="UP000318509">
    <property type="component" value="Unassembled WGS sequence"/>
</dbReference>
<dbReference type="GO" id="GO:0005524">
    <property type="term" value="F:ATP binding"/>
    <property type="evidence" value="ECO:0007669"/>
    <property type="project" value="UniProtKB-KW"/>
</dbReference>
<dbReference type="InterPro" id="IPR003439">
    <property type="entry name" value="ABC_transporter-like_ATP-bd"/>
</dbReference>
<feature type="transmembrane region" description="Helical" evidence="9">
    <location>
        <begin position="78"/>
        <end position="97"/>
    </location>
</feature>
<comment type="caution">
    <text evidence="11">The sequence shown here is derived from an EMBL/GenBank/DDBJ whole genome shotgun (WGS) entry which is preliminary data.</text>
</comment>
<evidence type="ECO:0000256" key="4">
    <source>
        <dbReference type="ARBA" id="ARBA00022692"/>
    </source>
</evidence>
<keyword evidence="6 11" id="KW-0067">ATP-binding</keyword>
<evidence type="ECO:0000313" key="12">
    <source>
        <dbReference type="Proteomes" id="UP000318509"/>
    </source>
</evidence>
<dbReference type="CDD" id="cd06581">
    <property type="entry name" value="TM_PBP1_LivM_like"/>
    <property type="match status" value="1"/>
</dbReference>
<keyword evidence="4 9" id="KW-0812">Transmembrane</keyword>
<feature type="transmembrane region" description="Helical" evidence="9">
    <location>
        <begin position="103"/>
        <end position="122"/>
    </location>
</feature>
<evidence type="ECO:0000256" key="5">
    <source>
        <dbReference type="ARBA" id="ARBA00022741"/>
    </source>
</evidence>
<feature type="transmembrane region" description="Helical" evidence="9">
    <location>
        <begin position="174"/>
        <end position="202"/>
    </location>
</feature>
<dbReference type="CDD" id="cd03219">
    <property type="entry name" value="ABC_Mj1267_LivG_branched"/>
    <property type="match status" value="1"/>
</dbReference>
<reference evidence="11 12" key="1">
    <citation type="journal article" date="2019" name="Nat. Microbiol.">
        <title>Mediterranean grassland soil C-N compound turnover is dependent on rainfall and depth, and is mediated by genomically divergent microorganisms.</title>
        <authorList>
            <person name="Diamond S."/>
            <person name="Andeer P.F."/>
            <person name="Li Z."/>
            <person name="Crits-Christoph A."/>
            <person name="Burstein D."/>
            <person name="Anantharaman K."/>
            <person name="Lane K.R."/>
            <person name="Thomas B.C."/>
            <person name="Pan C."/>
            <person name="Northen T.R."/>
            <person name="Banfield J.F."/>
        </authorList>
    </citation>
    <scope>NUCLEOTIDE SEQUENCE [LARGE SCALE GENOMIC DNA]</scope>
    <source>
        <strain evidence="11">NP_3</strain>
    </source>
</reference>
<organism evidence="11 12">
    <name type="scientific">Candidatus Segetimicrobium genomatis</name>
    <dbReference type="NCBI Taxonomy" id="2569760"/>
    <lineage>
        <taxon>Bacteria</taxon>
        <taxon>Bacillati</taxon>
        <taxon>Candidatus Sysuimicrobiota</taxon>
        <taxon>Candidatus Sysuimicrobiia</taxon>
        <taxon>Candidatus Sysuimicrobiales</taxon>
        <taxon>Candidatus Segetimicrobiaceae</taxon>
        <taxon>Candidatus Segetimicrobium</taxon>
    </lineage>
</organism>
<feature type="transmembrane region" description="Helical" evidence="9">
    <location>
        <begin position="223"/>
        <end position="246"/>
    </location>
</feature>
<dbReference type="GO" id="GO:0015808">
    <property type="term" value="P:L-alanine transport"/>
    <property type="evidence" value="ECO:0007669"/>
    <property type="project" value="TreeGrafter"/>
</dbReference>
<name>A0A537JU44_9BACT</name>
<feature type="domain" description="ABC transporter" evidence="10">
    <location>
        <begin position="385"/>
        <end position="628"/>
    </location>
</feature>
<gene>
    <name evidence="11" type="ORF">E6H00_16900</name>
</gene>
<feature type="transmembrane region" description="Helical" evidence="9">
    <location>
        <begin position="21"/>
        <end position="39"/>
    </location>
</feature>
<dbReference type="EMBL" id="VBAK01000168">
    <property type="protein sequence ID" value="TMI87061.1"/>
    <property type="molecule type" value="Genomic_DNA"/>
</dbReference>
<dbReference type="InterPro" id="IPR051120">
    <property type="entry name" value="ABC_AA/LPS_Transport"/>
</dbReference>
<feature type="transmembrane region" description="Helical" evidence="9">
    <location>
        <begin position="45"/>
        <end position="66"/>
    </location>
</feature>
<dbReference type="InterPro" id="IPR003593">
    <property type="entry name" value="AAA+_ATPase"/>
</dbReference>
<comment type="subcellular location">
    <subcellularLocation>
        <location evidence="1">Cell membrane</location>
        <topology evidence="1">Multi-pass membrane protein</topology>
    </subcellularLocation>
</comment>
<evidence type="ECO:0000313" key="11">
    <source>
        <dbReference type="EMBL" id="TMI87061.1"/>
    </source>
</evidence>